<name>A0A841BNA4_9ACTN</name>
<comment type="caution">
    <text evidence="1">The sequence shown here is derived from an EMBL/GenBank/DDBJ whole genome shotgun (WGS) entry which is preliminary data.</text>
</comment>
<dbReference type="EMBL" id="JACHMN010000002">
    <property type="protein sequence ID" value="MBB5868766.1"/>
    <property type="molecule type" value="Genomic_DNA"/>
</dbReference>
<gene>
    <name evidence="1" type="ORF">F4553_002145</name>
</gene>
<dbReference type="RefSeq" id="WP_184834945.1">
    <property type="nucleotide sequence ID" value="NZ_JACHMN010000002.1"/>
</dbReference>
<dbReference type="Proteomes" id="UP000587527">
    <property type="component" value="Unassembled WGS sequence"/>
</dbReference>
<protein>
    <recommendedName>
        <fullName evidence="3">DUF4439 domain-containing protein</fullName>
    </recommendedName>
</protein>
<evidence type="ECO:0000313" key="2">
    <source>
        <dbReference type="Proteomes" id="UP000587527"/>
    </source>
</evidence>
<evidence type="ECO:0008006" key="3">
    <source>
        <dbReference type="Google" id="ProtNLM"/>
    </source>
</evidence>
<proteinExistence type="predicted"/>
<evidence type="ECO:0000313" key="1">
    <source>
        <dbReference type="EMBL" id="MBB5868766.1"/>
    </source>
</evidence>
<sequence length="150" mass="16461">MHLVTYLAMIASAETMLSDRFARVARRYRSEADLAGGCAVRSAECSARRESLATVVSDYHRRTPGAATVRRLRTPVCPARQSDGPLGDLRDLRALAGLVNSGWTVCAQIARDADDEALVCLTERGRTQSQDHLAWLEAQLHAWSPQASRP</sequence>
<keyword evidence="2" id="KW-1185">Reference proteome</keyword>
<reference evidence="1 2" key="1">
    <citation type="submission" date="2020-08" db="EMBL/GenBank/DDBJ databases">
        <title>Sequencing the genomes of 1000 actinobacteria strains.</title>
        <authorList>
            <person name="Klenk H.-P."/>
        </authorList>
    </citation>
    <scope>NUCLEOTIDE SEQUENCE [LARGE SCALE GENOMIC DNA]</scope>
    <source>
        <strain evidence="1 2">DSM 45362</strain>
    </source>
</reference>
<organism evidence="1 2">
    <name type="scientific">Allocatelliglobosispora scoriae</name>
    <dbReference type="NCBI Taxonomy" id="643052"/>
    <lineage>
        <taxon>Bacteria</taxon>
        <taxon>Bacillati</taxon>
        <taxon>Actinomycetota</taxon>
        <taxon>Actinomycetes</taxon>
        <taxon>Micromonosporales</taxon>
        <taxon>Micromonosporaceae</taxon>
        <taxon>Allocatelliglobosispora</taxon>
    </lineage>
</organism>
<accession>A0A841BNA4</accession>
<dbReference type="AlphaFoldDB" id="A0A841BNA4"/>